<accession>A0A9W9V0B2</accession>
<dbReference type="Proteomes" id="UP001147782">
    <property type="component" value="Unassembled WGS sequence"/>
</dbReference>
<evidence type="ECO:0000313" key="2">
    <source>
        <dbReference type="Proteomes" id="UP001147782"/>
    </source>
</evidence>
<dbReference type="AlphaFoldDB" id="A0A9W9V0B2"/>
<proteinExistence type="predicted"/>
<gene>
    <name evidence="1" type="ORF">N7496_009861</name>
</gene>
<comment type="caution">
    <text evidence="1">The sequence shown here is derived from an EMBL/GenBank/DDBJ whole genome shotgun (WGS) entry which is preliminary data.</text>
</comment>
<dbReference type="GeneID" id="81441953"/>
<dbReference type="EMBL" id="JAPZBS010000008">
    <property type="protein sequence ID" value="KAJ5364148.1"/>
    <property type="molecule type" value="Genomic_DNA"/>
</dbReference>
<reference evidence="1" key="1">
    <citation type="submission" date="2022-11" db="EMBL/GenBank/DDBJ databases">
        <authorList>
            <person name="Petersen C."/>
        </authorList>
    </citation>
    <scope>NUCLEOTIDE SEQUENCE</scope>
    <source>
        <strain evidence="1">IBT 29864</strain>
    </source>
</reference>
<organism evidence="1 2">
    <name type="scientific">Penicillium cataractarum</name>
    <dbReference type="NCBI Taxonomy" id="2100454"/>
    <lineage>
        <taxon>Eukaryota</taxon>
        <taxon>Fungi</taxon>
        <taxon>Dikarya</taxon>
        <taxon>Ascomycota</taxon>
        <taxon>Pezizomycotina</taxon>
        <taxon>Eurotiomycetes</taxon>
        <taxon>Eurotiomycetidae</taxon>
        <taxon>Eurotiales</taxon>
        <taxon>Aspergillaceae</taxon>
        <taxon>Penicillium</taxon>
    </lineage>
</organism>
<name>A0A9W9V0B2_9EURO</name>
<protein>
    <submittedName>
        <fullName evidence="1">Uncharacterized protein</fullName>
    </submittedName>
</protein>
<evidence type="ECO:0000313" key="1">
    <source>
        <dbReference type="EMBL" id="KAJ5364148.1"/>
    </source>
</evidence>
<keyword evidence="2" id="KW-1185">Reference proteome</keyword>
<dbReference type="OrthoDB" id="3510794at2759"/>
<dbReference type="RefSeq" id="XP_056551774.1">
    <property type="nucleotide sequence ID" value="XM_056702774.1"/>
</dbReference>
<reference evidence="1" key="2">
    <citation type="journal article" date="2023" name="IMA Fungus">
        <title>Comparative genomic study of the Penicillium genus elucidates a diverse pangenome and 15 lateral gene transfer events.</title>
        <authorList>
            <person name="Petersen C."/>
            <person name="Sorensen T."/>
            <person name="Nielsen M.R."/>
            <person name="Sondergaard T.E."/>
            <person name="Sorensen J.L."/>
            <person name="Fitzpatrick D.A."/>
            <person name="Frisvad J.C."/>
            <person name="Nielsen K.L."/>
        </authorList>
    </citation>
    <scope>NUCLEOTIDE SEQUENCE</scope>
    <source>
        <strain evidence="1">IBT 29864</strain>
    </source>
</reference>
<sequence length="186" mass="21649">MISFLDLPGEIRLIIYAYLLHPNDYLSGYRQIETMITAHTDRSRGPSCADPRYYVERYTPSILLLNKQITSEALDVLHRIPLNLEGTPGTYLAMRQMDITEFISEELLQNMHYAILRLDTAHKHFVLPLLDIWGQKNSLKRLDVYRPKATPIPRDHWRVVKNRIRTFSTTVPVVWHKVDNPLNAGV</sequence>